<evidence type="ECO:0000256" key="8">
    <source>
        <dbReference type="ARBA" id="ARBA00040444"/>
    </source>
</evidence>
<reference evidence="10" key="1">
    <citation type="submission" date="2020-12" db="EMBL/GenBank/DDBJ databases">
        <authorList>
            <person name="Iha C."/>
        </authorList>
    </citation>
    <scope>NUCLEOTIDE SEQUENCE</scope>
</reference>
<feature type="domain" description="Importin N-terminal" evidence="9">
    <location>
        <begin position="24"/>
        <end position="90"/>
    </location>
</feature>
<evidence type="ECO:0000256" key="2">
    <source>
        <dbReference type="ARBA" id="ARBA00004496"/>
    </source>
</evidence>
<dbReference type="GO" id="GO:0006611">
    <property type="term" value="P:protein export from nucleus"/>
    <property type="evidence" value="ECO:0007669"/>
    <property type="project" value="TreeGrafter"/>
</dbReference>
<comment type="caution">
    <text evidence="10">The sequence shown here is derived from an EMBL/GenBank/DDBJ whole genome shotgun (WGS) entry which is preliminary data.</text>
</comment>
<sequence length="1122" mass="119384">MEAVKAIFEQACEDFKDPAKSLAASRVLVDIRDHPDLILACQQILHTSPSPDTQFQAAVALREATARRWDSLPQEQRHGVQGQAMAHALAAARDPGAKVVVSGLVGLLAVLLKRAWGDMSQGERAAYFEGLERTVAGAGNVHARRVGIQILESIVTEFAPITATPLGLSWGYHEMCRASLEESFLKDIFRHAVHIGSDAARSGAAAMGTDAGTCSACLALLCSIIGWDFRPDGLAAPGSASQATGRPGSDAMRLRPPASWSDVLLAPATTAWLVELLSGFRTMGDVTRQLMTHARQLLVLLCSISGDIFNGQQGGREARLSYLHQILQALLAWIQPPEAAVQKAANVDDEELTDGCRAIFALALGHTAADLQCAAPPDQVPGGGILGRISGLLLACIAVGGLHEEAVGTWVGNCTDMLLEAWSNLVQSGSQSQTSVNALPQEISSCSASIFQSLAEASLREACEGAHKDLDEGDKGCSGPCGSDDALARAAVVGRACGASSLPLLTRLLNDRRERLLQCSASGQDPSATLEELVWLLSTSACVLADAGEGETPLVPQAISEALQGQQAWGGGDPVEGLSNAILGVVSLCLDSTTRAAISPRLMEVAVWSLARWADTYLLSSEDALGLAMKAAFGQGPRGAAALSVSVRVVQACFQHYPGENDLHALVASKLLRVLTRRPPLCCELWKSDDWKAFVQLMSADHFRKVNDKAIRLAMQSLYISISGTNDCSAAKESASTLMGHSASQLANLPQNPNLHKIAAHPQVADEVCRQLEALRGAARGTAEAANHAVWAMFSALFQPLLQVMEAFRAYTNVTYLILKLAGEVMDSQSPYLDSANTQALFQWMLALIKLYSKHNLGAVSLEAAKALREGREEEKCRDLRALLKMVTNMSDLRSMHGVLFDANGKSVDFAEAVLLGLNIVVPLMNRELLMYPRLCTPFFDLLSHVLEAYPGQVAALPTAPFLGLMAALEHGLNHADIAVTQACLEGLAGMMRFQYEALKMGGGAELAGHRFEGGEGVPAHFLRLLFQKLLLEDRSAGLTDLCAAPLLPIILCDPPAFDAVCASMAPPGGDSRASEAMGRAAGELMQIGAAGGDPMSRQARGRFRSNLGKFVGDVRGALRTF</sequence>
<evidence type="ECO:0000256" key="1">
    <source>
        <dbReference type="ARBA" id="ARBA00004123"/>
    </source>
</evidence>
<comment type="subcellular location">
    <subcellularLocation>
        <location evidence="2">Cytoplasm</location>
    </subcellularLocation>
    <subcellularLocation>
        <location evidence="1">Nucleus</location>
    </subcellularLocation>
</comment>
<name>A0A8S1IS72_9CHLO</name>
<protein>
    <recommendedName>
        <fullName evidence="8">Exportin-4</fullName>
    </recommendedName>
</protein>
<dbReference type="InterPro" id="IPR001494">
    <property type="entry name" value="Importin-beta_N"/>
</dbReference>
<comment type="similarity">
    <text evidence="3">Belongs to the exportin family.</text>
</comment>
<dbReference type="EMBL" id="CAJHUC010000524">
    <property type="protein sequence ID" value="CAD7696668.1"/>
    <property type="molecule type" value="Genomic_DNA"/>
</dbReference>
<dbReference type="Gene3D" id="1.25.10.10">
    <property type="entry name" value="Leucine-rich Repeat Variant"/>
    <property type="match status" value="2"/>
</dbReference>
<evidence type="ECO:0000313" key="10">
    <source>
        <dbReference type="EMBL" id="CAD7696668.1"/>
    </source>
</evidence>
<dbReference type="PANTHER" id="PTHR12596:SF1">
    <property type="entry name" value="EXPORTIN-4"/>
    <property type="match status" value="1"/>
</dbReference>
<evidence type="ECO:0000313" key="11">
    <source>
        <dbReference type="Proteomes" id="UP000708148"/>
    </source>
</evidence>
<dbReference type="PROSITE" id="PS50166">
    <property type="entry name" value="IMPORTIN_B_NT"/>
    <property type="match status" value="1"/>
</dbReference>
<dbReference type="GO" id="GO:0031267">
    <property type="term" value="F:small GTPase binding"/>
    <property type="evidence" value="ECO:0007669"/>
    <property type="project" value="InterPro"/>
</dbReference>
<dbReference type="AlphaFoldDB" id="A0A8S1IS72"/>
<dbReference type="GO" id="GO:0005737">
    <property type="term" value="C:cytoplasm"/>
    <property type="evidence" value="ECO:0007669"/>
    <property type="project" value="UniProtKB-SubCell"/>
</dbReference>
<evidence type="ECO:0000256" key="3">
    <source>
        <dbReference type="ARBA" id="ARBA00009466"/>
    </source>
</evidence>
<dbReference type="SUPFAM" id="SSF48371">
    <property type="entry name" value="ARM repeat"/>
    <property type="match status" value="1"/>
</dbReference>
<dbReference type="InterPro" id="IPR044189">
    <property type="entry name" value="XPO4/7-like"/>
</dbReference>
<accession>A0A8S1IS72</accession>
<keyword evidence="7" id="KW-0539">Nucleus</keyword>
<dbReference type="OrthoDB" id="5548448at2759"/>
<keyword evidence="4" id="KW-0813">Transport</keyword>
<evidence type="ECO:0000256" key="6">
    <source>
        <dbReference type="ARBA" id="ARBA00022927"/>
    </source>
</evidence>
<proteinExistence type="inferred from homology"/>
<organism evidence="10 11">
    <name type="scientific">Ostreobium quekettii</name>
    <dbReference type="NCBI Taxonomy" id="121088"/>
    <lineage>
        <taxon>Eukaryota</taxon>
        <taxon>Viridiplantae</taxon>
        <taxon>Chlorophyta</taxon>
        <taxon>core chlorophytes</taxon>
        <taxon>Ulvophyceae</taxon>
        <taxon>TCBD clade</taxon>
        <taxon>Bryopsidales</taxon>
        <taxon>Ostreobineae</taxon>
        <taxon>Ostreobiaceae</taxon>
        <taxon>Ostreobium</taxon>
    </lineage>
</organism>
<evidence type="ECO:0000256" key="4">
    <source>
        <dbReference type="ARBA" id="ARBA00022448"/>
    </source>
</evidence>
<dbReference type="Proteomes" id="UP000708148">
    <property type="component" value="Unassembled WGS sequence"/>
</dbReference>
<dbReference type="GO" id="GO:0005049">
    <property type="term" value="F:nuclear export signal receptor activity"/>
    <property type="evidence" value="ECO:0007669"/>
    <property type="project" value="InterPro"/>
</dbReference>
<dbReference type="InterPro" id="IPR011989">
    <property type="entry name" value="ARM-like"/>
</dbReference>
<evidence type="ECO:0000256" key="7">
    <source>
        <dbReference type="ARBA" id="ARBA00023242"/>
    </source>
</evidence>
<keyword evidence="5" id="KW-0963">Cytoplasm</keyword>
<dbReference type="Pfam" id="PF03810">
    <property type="entry name" value="IBN_N"/>
    <property type="match status" value="1"/>
</dbReference>
<dbReference type="PANTHER" id="PTHR12596">
    <property type="entry name" value="EXPORTIN 4,7-RELATED"/>
    <property type="match status" value="1"/>
</dbReference>
<gene>
    <name evidence="10" type="ORF">OSTQU699_LOCUS2029</name>
</gene>
<keyword evidence="6" id="KW-0653">Protein transport</keyword>
<keyword evidence="11" id="KW-1185">Reference proteome</keyword>
<evidence type="ECO:0000256" key="5">
    <source>
        <dbReference type="ARBA" id="ARBA00022490"/>
    </source>
</evidence>
<evidence type="ECO:0000259" key="9">
    <source>
        <dbReference type="PROSITE" id="PS50166"/>
    </source>
</evidence>
<dbReference type="InterPro" id="IPR016024">
    <property type="entry name" value="ARM-type_fold"/>
</dbReference>
<dbReference type="GO" id="GO:0005643">
    <property type="term" value="C:nuclear pore"/>
    <property type="evidence" value="ECO:0007669"/>
    <property type="project" value="TreeGrafter"/>
</dbReference>